<sequence>MKCFSAKRRFSARLELARSVWGLALAVLAIGQVDAQQYRLPGSNNYPPGGQMMQGQMGMGQMGMGQMGLGQMAQRPMPQNGPIQQASMPVNMASPLAGGPAAAQGNQFTDVYGNPIVMQTSYCPSGPEGCYGDCPGGMGGMGGGGYGDPMAVDFGGYTEDQIGPHYFDFSFGAVFLQTDDLMAGVGPLGSITAGPAAPRILDPSSDLGDYDAGWQVAIRYDLGPLSLFEATYMGLYDMGYTDTVNSNQATTNPPNQPNQLFTVFSNFGVPFPIDGLDDAENLTADYQSDLQSTELSYRRYWVGNSSRLSGTYLLGFRYVRMTEQFNFDSEALLGNTSLSWGGGNDILGFQFGGDGWYGLRQGLRIGLDGKAGVYNNRYDFTAIGNFADIGNSPDDYNLSTSGDNLAFVGEFGVNMVMDLLPSWSLTAGYKVLYMDNLAIVGPNIDTTNFVPATFFVEDDLLYHGFNVGTEYVW</sequence>
<dbReference type="Pfam" id="PF07585">
    <property type="entry name" value="BBP7"/>
    <property type="match status" value="1"/>
</dbReference>
<dbReference type="AlphaFoldDB" id="A0A5C6CSZ2"/>
<protein>
    <submittedName>
        <fullName evidence="1">Uncharacterized protein</fullName>
    </submittedName>
</protein>
<name>A0A5C6CSZ2_9BACT</name>
<organism evidence="1 2">
    <name type="scientific">Bythopirellula polymerisocia</name>
    <dbReference type="NCBI Taxonomy" id="2528003"/>
    <lineage>
        <taxon>Bacteria</taxon>
        <taxon>Pseudomonadati</taxon>
        <taxon>Planctomycetota</taxon>
        <taxon>Planctomycetia</taxon>
        <taxon>Pirellulales</taxon>
        <taxon>Lacipirellulaceae</taxon>
        <taxon>Bythopirellula</taxon>
    </lineage>
</organism>
<dbReference type="EMBL" id="SJPS01000002">
    <property type="protein sequence ID" value="TWU28063.1"/>
    <property type="molecule type" value="Genomic_DNA"/>
</dbReference>
<dbReference type="InterPro" id="IPR011446">
    <property type="entry name" value="BBP7"/>
</dbReference>
<dbReference type="OrthoDB" id="241407at2"/>
<dbReference type="RefSeq" id="WP_146449136.1">
    <property type="nucleotide sequence ID" value="NZ_SJPS01000002.1"/>
</dbReference>
<evidence type="ECO:0000313" key="2">
    <source>
        <dbReference type="Proteomes" id="UP000318437"/>
    </source>
</evidence>
<proteinExistence type="predicted"/>
<gene>
    <name evidence="1" type="ORF">Pla144_13500</name>
</gene>
<evidence type="ECO:0000313" key="1">
    <source>
        <dbReference type="EMBL" id="TWU28063.1"/>
    </source>
</evidence>
<dbReference type="Proteomes" id="UP000318437">
    <property type="component" value="Unassembled WGS sequence"/>
</dbReference>
<accession>A0A5C6CSZ2</accession>
<keyword evidence="2" id="KW-1185">Reference proteome</keyword>
<comment type="caution">
    <text evidence="1">The sequence shown here is derived from an EMBL/GenBank/DDBJ whole genome shotgun (WGS) entry which is preliminary data.</text>
</comment>
<reference evidence="1 2" key="1">
    <citation type="submission" date="2019-02" db="EMBL/GenBank/DDBJ databases">
        <title>Deep-cultivation of Planctomycetes and their phenomic and genomic characterization uncovers novel biology.</title>
        <authorList>
            <person name="Wiegand S."/>
            <person name="Jogler M."/>
            <person name="Boedeker C."/>
            <person name="Pinto D."/>
            <person name="Vollmers J."/>
            <person name="Rivas-Marin E."/>
            <person name="Kohn T."/>
            <person name="Peeters S.H."/>
            <person name="Heuer A."/>
            <person name="Rast P."/>
            <person name="Oberbeckmann S."/>
            <person name="Bunk B."/>
            <person name="Jeske O."/>
            <person name="Meyerdierks A."/>
            <person name="Storesund J.E."/>
            <person name="Kallscheuer N."/>
            <person name="Luecker S."/>
            <person name="Lage O.M."/>
            <person name="Pohl T."/>
            <person name="Merkel B.J."/>
            <person name="Hornburger P."/>
            <person name="Mueller R.-W."/>
            <person name="Bruemmer F."/>
            <person name="Labrenz M."/>
            <person name="Spormann A.M."/>
            <person name="Op Den Camp H."/>
            <person name="Overmann J."/>
            <person name="Amann R."/>
            <person name="Jetten M.S.M."/>
            <person name="Mascher T."/>
            <person name="Medema M.H."/>
            <person name="Devos D.P."/>
            <person name="Kaster A.-K."/>
            <person name="Ovreas L."/>
            <person name="Rohde M."/>
            <person name="Galperin M.Y."/>
            <person name="Jogler C."/>
        </authorList>
    </citation>
    <scope>NUCLEOTIDE SEQUENCE [LARGE SCALE GENOMIC DNA]</scope>
    <source>
        <strain evidence="1 2">Pla144</strain>
    </source>
</reference>